<dbReference type="AlphaFoldDB" id="A0A4Y9FZZ8"/>
<sequence>MTATDEALRRLREGDAVARAGIASSPLGDELAREGVRFAAVGGPLEARWHTALAELAQCIRPLGGAAPVLNEGGVYHGSWIESTGTINTEVLSRFAPQVARDTLLLFARHQRDDGMIPYKVTADGPAFSQIQIVTPLARVVWNHYLLTGRSGAADRELLETMRTAMERYDAWLERYRDTRGTGGVEAFCTFDTGHDLSPRFWFAPDRAFRSDARLVDPDSPILPYVAPDLTSNVACQRAYLGRIARELGEDPQPWEDAAQRSLDALYAQCFDEADGFFYDRDRNGELVRLQGDVLARVLANEVGDEEFFAASLRRYLMNTRKFLAHYGFTTVAMGDPRFDHDASRNSWGGPVNFLAQLRAPHAFELHGHVAELALVSQPVLAALAVADRFPQCLDPWSGDAGYTDVYSPSILWFLDAVERYAGILPRPDGEVWLSGMAPTRLDHGAAAEAIAYGRRIDGAQWELVADDERVLVWRDGEQVCGFPRGWRVVAERDGTVSAVVGLGARAVAGELELPGGTVTLEVAPNERISLSGSAVVSRSGVGFVAPVF</sequence>
<dbReference type="InterPro" id="IPR054491">
    <property type="entry name" value="MGH1-like_GH"/>
</dbReference>
<evidence type="ECO:0000259" key="1">
    <source>
        <dbReference type="Pfam" id="PF22422"/>
    </source>
</evidence>
<evidence type="ECO:0000313" key="2">
    <source>
        <dbReference type="EMBL" id="TFU34402.1"/>
    </source>
</evidence>
<dbReference type="Pfam" id="PF22422">
    <property type="entry name" value="MGH1-like_GH"/>
    <property type="match status" value="1"/>
</dbReference>
<evidence type="ECO:0000313" key="3">
    <source>
        <dbReference type="Proteomes" id="UP000298358"/>
    </source>
</evidence>
<dbReference type="InterPro" id="IPR008928">
    <property type="entry name" value="6-hairpin_glycosidase_sf"/>
</dbReference>
<comment type="caution">
    <text evidence="2">The sequence shown here is derived from an EMBL/GenBank/DDBJ whole genome shotgun (WGS) entry which is preliminary data.</text>
</comment>
<dbReference type="EMBL" id="SPQB01000002">
    <property type="protein sequence ID" value="TFU34402.1"/>
    <property type="molecule type" value="Genomic_DNA"/>
</dbReference>
<dbReference type="OrthoDB" id="7936679at2"/>
<name>A0A4Y9FZZ8_9MICO</name>
<dbReference type="SUPFAM" id="SSF48208">
    <property type="entry name" value="Six-hairpin glycosidases"/>
    <property type="match status" value="1"/>
</dbReference>
<accession>A0A4Y9FZZ8</accession>
<protein>
    <recommendedName>
        <fullName evidence="1">Mannosylglycerate hydrolase MGH1-like glycoside hydrolase domain-containing protein</fullName>
    </recommendedName>
</protein>
<feature type="domain" description="Mannosylglycerate hydrolase MGH1-like glycoside hydrolase" evidence="1">
    <location>
        <begin position="93"/>
        <end position="407"/>
    </location>
</feature>
<dbReference type="Gene3D" id="1.50.10.10">
    <property type="match status" value="1"/>
</dbReference>
<gene>
    <name evidence="2" type="ORF">E4U02_01765</name>
</gene>
<proteinExistence type="predicted"/>
<dbReference type="InterPro" id="IPR012341">
    <property type="entry name" value="6hp_glycosidase-like_sf"/>
</dbReference>
<dbReference type="Proteomes" id="UP000298358">
    <property type="component" value="Unassembled WGS sequence"/>
</dbReference>
<organism evidence="2 3">
    <name type="scientific">Microbacterium paludicola</name>
    <dbReference type="NCBI Taxonomy" id="300019"/>
    <lineage>
        <taxon>Bacteria</taxon>
        <taxon>Bacillati</taxon>
        <taxon>Actinomycetota</taxon>
        <taxon>Actinomycetes</taxon>
        <taxon>Micrococcales</taxon>
        <taxon>Microbacteriaceae</taxon>
        <taxon>Microbacterium</taxon>
    </lineage>
</organism>
<dbReference type="GO" id="GO:0005975">
    <property type="term" value="P:carbohydrate metabolic process"/>
    <property type="evidence" value="ECO:0007669"/>
    <property type="project" value="InterPro"/>
</dbReference>
<keyword evidence="3" id="KW-1185">Reference proteome</keyword>
<dbReference type="RefSeq" id="WP_135112553.1">
    <property type="nucleotide sequence ID" value="NZ_JADGLL010000002.1"/>
</dbReference>
<reference evidence="2 3" key="1">
    <citation type="submission" date="2019-03" db="EMBL/GenBank/DDBJ databases">
        <title>Diversity of the mouse oral microbiome.</title>
        <authorList>
            <person name="Joseph S."/>
            <person name="Aduse-Opoku J."/>
            <person name="Curtis M."/>
            <person name="Wade W."/>
            <person name="Hashim A."/>
        </authorList>
    </citation>
    <scope>NUCLEOTIDE SEQUENCE [LARGE SCALE GENOMIC DNA]</scope>
    <source>
        <strain evidence="2 3">P1012</strain>
    </source>
</reference>